<dbReference type="EMBL" id="JACJJL010000004">
    <property type="protein sequence ID" value="MBM6660809.1"/>
    <property type="molecule type" value="Genomic_DNA"/>
</dbReference>
<dbReference type="InterPro" id="IPR006626">
    <property type="entry name" value="PbH1"/>
</dbReference>
<evidence type="ECO:0000313" key="6">
    <source>
        <dbReference type="Proteomes" id="UP000764045"/>
    </source>
</evidence>
<evidence type="ECO:0000256" key="2">
    <source>
        <dbReference type="ARBA" id="ARBA00022801"/>
    </source>
</evidence>
<evidence type="ECO:0000256" key="3">
    <source>
        <dbReference type="ARBA" id="ARBA00023295"/>
    </source>
</evidence>
<organism evidence="5 6">
    <name type="scientific">Marseilla massiliensis</name>
    <dbReference type="NCBI Taxonomy" id="1841864"/>
    <lineage>
        <taxon>Bacteria</taxon>
        <taxon>Pseudomonadati</taxon>
        <taxon>Bacteroidota</taxon>
        <taxon>Bacteroidia</taxon>
        <taxon>Bacteroidales</taxon>
        <taxon>Prevotellaceae</taxon>
        <taxon>Marseilla</taxon>
    </lineage>
</organism>
<dbReference type="AlphaFoldDB" id="A0A938WKH5"/>
<gene>
    <name evidence="5" type="ORF">H6B30_03405</name>
</gene>
<dbReference type="InterPro" id="IPR012334">
    <property type="entry name" value="Pectin_lyas_fold"/>
</dbReference>
<comment type="caution">
    <text evidence="5">The sequence shown here is derived from an EMBL/GenBank/DDBJ whole genome shotgun (WGS) entry which is preliminary data.</text>
</comment>
<proteinExistence type="inferred from homology"/>
<protein>
    <submittedName>
        <fullName evidence="5">Glycoside hydrolase family 28 protein</fullName>
    </submittedName>
</protein>
<keyword evidence="6" id="KW-1185">Reference proteome</keyword>
<dbReference type="InterPro" id="IPR051801">
    <property type="entry name" value="GH28_Enzymes"/>
</dbReference>
<keyword evidence="3 4" id="KW-0326">Glycosidase</keyword>
<dbReference type="Gene3D" id="2.160.20.10">
    <property type="entry name" value="Single-stranded right-handed beta-helix, Pectin lyase-like"/>
    <property type="match status" value="1"/>
</dbReference>
<evidence type="ECO:0000256" key="1">
    <source>
        <dbReference type="ARBA" id="ARBA00008834"/>
    </source>
</evidence>
<comment type="similarity">
    <text evidence="1 4">Belongs to the glycosyl hydrolase 28 family.</text>
</comment>
<dbReference type="GO" id="GO:0005975">
    <property type="term" value="P:carbohydrate metabolic process"/>
    <property type="evidence" value="ECO:0007669"/>
    <property type="project" value="InterPro"/>
</dbReference>
<dbReference type="PANTHER" id="PTHR31339:SF9">
    <property type="entry name" value="PLASMIN AND FIBRONECTIN-BINDING PROTEIN A"/>
    <property type="match status" value="1"/>
</dbReference>
<dbReference type="SUPFAM" id="SSF51126">
    <property type="entry name" value="Pectin lyase-like"/>
    <property type="match status" value="1"/>
</dbReference>
<name>A0A938WKH5_9BACT</name>
<evidence type="ECO:0000256" key="4">
    <source>
        <dbReference type="RuleBase" id="RU361169"/>
    </source>
</evidence>
<accession>A0A938WKH5</accession>
<dbReference type="PANTHER" id="PTHR31339">
    <property type="entry name" value="PECTIN LYASE-RELATED"/>
    <property type="match status" value="1"/>
</dbReference>
<dbReference type="InterPro" id="IPR000743">
    <property type="entry name" value="Glyco_hydro_28"/>
</dbReference>
<reference evidence="5 6" key="1">
    <citation type="journal article" date="2021" name="Sci. Rep.">
        <title>The distribution of antibiotic resistance genes in chicken gut microbiota commensals.</title>
        <authorList>
            <person name="Juricova H."/>
            <person name="Matiasovicova J."/>
            <person name="Kubasova T."/>
            <person name="Cejkova D."/>
            <person name="Rychlik I."/>
        </authorList>
    </citation>
    <scope>NUCLEOTIDE SEQUENCE [LARGE SCALE GENOMIC DNA]</scope>
    <source>
        <strain evidence="5 6">An819</strain>
    </source>
</reference>
<keyword evidence="2 4" id="KW-0378">Hydrolase</keyword>
<dbReference type="SMART" id="SM00710">
    <property type="entry name" value="PbH1"/>
    <property type="match status" value="5"/>
</dbReference>
<sequence length="433" mass="47117">MAIVTMQAGAQLPEAIEPVEAPFDMPQPVRPSFPDRSLSISKTGARQGKMATKAIQKAIDRIAGQGGGTVVVPEGKWLTGRIELKSNVNLRVERGAELHFSGNVDDYQPAVLTRNEGIDLYSMGAMVYANGAENIAVTGGGKLIAPEYDCELTRRMDKGISDSICRVPLADRVFDGSNGADIFMPVFFGPVNCRNILVEGVTFERSIFWNIVPVYCENTIIRGVTVSSHGHGRTDGIDIDSSVNSLIEYTTLDCGDDCFTLKAGRGNDGVNRARPTENVVIRHCTVKRGVGGITIGSETAGMVRNVYATDVTMEAPKFPIYIKTRRPRGGGCDNIWLEKLHIKSCSGTAINFDMLGSRRWVGNLADRLPARPIGKLTPKFANLTFKDVTIDECKTLINAKGLPEQPIENLTLDNVKAPTMRMTLQDVGKITIK</sequence>
<dbReference type="InterPro" id="IPR011050">
    <property type="entry name" value="Pectin_lyase_fold/virulence"/>
</dbReference>
<dbReference type="GO" id="GO:0004650">
    <property type="term" value="F:polygalacturonase activity"/>
    <property type="evidence" value="ECO:0007669"/>
    <property type="project" value="InterPro"/>
</dbReference>
<dbReference type="Proteomes" id="UP000764045">
    <property type="component" value="Unassembled WGS sequence"/>
</dbReference>
<evidence type="ECO:0000313" key="5">
    <source>
        <dbReference type="EMBL" id="MBM6660809.1"/>
    </source>
</evidence>
<dbReference type="Pfam" id="PF00295">
    <property type="entry name" value="Glyco_hydro_28"/>
    <property type="match status" value="1"/>
</dbReference>